<organism evidence="9 10">
    <name type="scientific">Aliivibrio logei</name>
    <name type="common">Vibrio logei</name>
    <dbReference type="NCBI Taxonomy" id="688"/>
    <lineage>
        <taxon>Bacteria</taxon>
        <taxon>Pseudomonadati</taxon>
        <taxon>Pseudomonadota</taxon>
        <taxon>Gammaproteobacteria</taxon>
        <taxon>Vibrionales</taxon>
        <taxon>Vibrionaceae</taxon>
        <taxon>Aliivibrio</taxon>
    </lineage>
</organism>
<keyword evidence="7 8" id="KW-0472">Membrane</keyword>
<feature type="transmembrane region" description="Helical" evidence="8">
    <location>
        <begin position="255"/>
        <end position="272"/>
    </location>
</feature>
<comment type="subcellular location">
    <subcellularLocation>
        <location evidence="1">Cell membrane</location>
        <topology evidence="1">Multi-pass membrane protein</topology>
    </subcellularLocation>
</comment>
<evidence type="ECO:0000256" key="2">
    <source>
        <dbReference type="ARBA" id="ARBA00007935"/>
    </source>
</evidence>
<feature type="transmembrane region" description="Helical" evidence="8">
    <location>
        <begin position="65"/>
        <end position="85"/>
    </location>
</feature>
<feature type="transmembrane region" description="Helical" evidence="8">
    <location>
        <begin position="645"/>
        <end position="664"/>
    </location>
</feature>
<feature type="transmembrane region" description="Helical" evidence="8">
    <location>
        <begin position="595"/>
        <end position="611"/>
    </location>
</feature>
<keyword evidence="3" id="KW-0813">Transport</keyword>
<evidence type="ECO:0000313" key="9">
    <source>
        <dbReference type="EMBL" id="OCH22924.1"/>
    </source>
</evidence>
<keyword evidence="5 8" id="KW-0812">Transmembrane</keyword>
<dbReference type="OrthoDB" id="9811721at2"/>
<dbReference type="PANTHER" id="PTHR30472">
    <property type="entry name" value="FERRIC ENTEROBACTIN TRANSPORT SYSTEM PERMEASE PROTEIN"/>
    <property type="match status" value="1"/>
</dbReference>
<feature type="transmembrane region" description="Helical" evidence="8">
    <location>
        <begin position="458"/>
        <end position="476"/>
    </location>
</feature>
<evidence type="ECO:0000313" key="10">
    <source>
        <dbReference type="Proteomes" id="UP000093523"/>
    </source>
</evidence>
<comment type="caution">
    <text evidence="9">The sequence shown here is derived from an EMBL/GenBank/DDBJ whole genome shotgun (WGS) entry which is preliminary data.</text>
</comment>
<feature type="transmembrane region" description="Helical" evidence="8">
    <location>
        <begin position="432"/>
        <end position="452"/>
    </location>
</feature>
<feature type="transmembrane region" description="Helical" evidence="8">
    <location>
        <begin position="229"/>
        <end position="249"/>
    </location>
</feature>
<feature type="transmembrane region" description="Helical" evidence="8">
    <location>
        <begin position="527"/>
        <end position="549"/>
    </location>
</feature>
<feature type="transmembrane region" description="Helical" evidence="8">
    <location>
        <begin position="312"/>
        <end position="330"/>
    </location>
</feature>
<dbReference type="SUPFAM" id="SSF81345">
    <property type="entry name" value="ABC transporter involved in vitamin B12 uptake, BtuC"/>
    <property type="match status" value="2"/>
</dbReference>
<feature type="transmembrane region" description="Helical" evidence="8">
    <location>
        <begin position="402"/>
        <end position="420"/>
    </location>
</feature>
<feature type="transmembrane region" description="Helical" evidence="8">
    <location>
        <begin position="351"/>
        <end position="374"/>
    </location>
</feature>
<dbReference type="InterPro" id="IPR000522">
    <property type="entry name" value="ABC_transptr_permease_BtuC"/>
</dbReference>
<dbReference type="CDD" id="cd06550">
    <property type="entry name" value="TM_ABC_iron-siderophores_like"/>
    <property type="match status" value="2"/>
</dbReference>
<feature type="transmembrane region" description="Helical" evidence="8">
    <location>
        <begin position="284"/>
        <end position="306"/>
    </location>
</feature>
<evidence type="ECO:0000256" key="1">
    <source>
        <dbReference type="ARBA" id="ARBA00004651"/>
    </source>
</evidence>
<dbReference type="GO" id="GO:0033214">
    <property type="term" value="P:siderophore-iron import into cell"/>
    <property type="evidence" value="ECO:0007669"/>
    <property type="project" value="TreeGrafter"/>
</dbReference>
<name>A0A1B9P399_ALILO</name>
<feature type="transmembrane region" description="Helical" evidence="8">
    <location>
        <begin position="198"/>
        <end position="222"/>
    </location>
</feature>
<gene>
    <name evidence="9" type="ORF">A6E04_03185</name>
</gene>
<proteinExistence type="inferred from homology"/>
<dbReference type="AlphaFoldDB" id="A0A1B9P399"/>
<feature type="transmembrane region" description="Helical" evidence="8">
    <location>
        <begin position="97"/>
        <end position="117"/>
    </location>
</feature>
<comment type="similarity">
    <text evidence="2">Belongs to the binding-protein-dependent transport system permease family. FecCD subfamily.</text>
</comment>
<feature type="transmembrane region" description="Helical" evidence="8">
    <location>
        <begin position="152"/>
        <end position="174"/>
    </location>
</feature>
<dbReference type="NCBIfam" id="NF007866">
    <property type="entry name" value="PRK10577.1-2"/>
    <property type="match status" value="1"/>
</dbReference>
<evidence type="ECO:0000256" key="3">
    <source>
        <dbReference type="ARBA" id="ARBA00022448"/>
    </source>
</evidence>
<keyword evidence="4" id="KW-1003">Cell membrane</keyword>
<feature type="transmembrane region" description="Helical" evidence="8">
    <location>
        <begin position="570"/>
        <end position="589"/>
    </location>
</feature>
<evidence type="ECO:0000256" key="6">
    <source>
        <dbReference type="ARBA" id="ARBA00022989"/>
    </source>
</evidence>
<evidence type="ECO:0000256" key="4">
    <source>
        <dbReference type="ARBA" id="ARBA00022475"/>
    </source>
</evidence>
<sequence>MSSQLKGVSFHYLSVLCVLIGLVVATFQFDAVLSLSQQWQAISQASVDLTLLDDFDKIIFVESQLPRLIMALLVGGMLGLVGSLMQQLTQNALVSPMTLGTASGAWLALVIMNVWFAEYVADYASMAALVGASLTFGLVVAIAGIRNLSGLPIVLSGMAVNIFLGAVATAIILLNEQYAKNLFIWGAGDLAQNGWDQIVWLLPKLSAAVLIFIFAPRVLALLRLGNVGAAARGLNVIPAFFGLFTVGLWLVASSITVVGVISFIGLLAPNIARHLGARTPRDELFFSLLLGATLLVGTDLLAVVLSHYTTDMIPSGTAAAFIGAPALIWFTRRNMSSQDQLSISLPKGKSYLPTGLIPSLIVGLVVVAVLAVVITKDSTQTLHPWVMMIPSEFSWELKWPRLLTSLSAGAGLAVAGVLLQRLIYNPLASPDILGISAGATLSLIGGSVFLGFNIFEAAPLVAFCGSLAVLVLLLVLGKRHQYAPSMLILTGIALTALIDALVQFSLAKGNEDSYSLLNWLAGSTYRVSPESAFVLFFCVVLLVAFSLFTHRWLTLISAGRLFAQARGLNVTKSFIALLICVALLCGAVTATMGPIAFIGLLAPHMAVLLGAKKAFEQIVVAALIGAWLMVIADWLGQHILFPSQVAAGTLVSVIGGIYFIGLLIKGQRSAH</sequence>
<feature type="transmembrane region" description="Helical" evidence="8">
    <location>
        <begin position="618"/>
        <end position="639"/>
    </location>
</feature>
<dbReference type="Proteomes" id="UP000093523">
    <property type="component" value="Unassembled WGS sequence"/>
</dbReference>
<feature type="transmembrane region" description="Helical" evidence="8">
    <location>
        <begin position="123"/>
        <end position="145"/>
    </location>
</feature>
<dbReference type="InterPro" id="IPR037294">
    <property type="entry name" value="ABC_BtuC-like"/>
</dbReference>
<dbReference type="GO" id="GO:0022857">
    <property type="term" value="F:transmembrane transporter activity"/>
    <property type="evidence" value="ECO:0007669"/>
    <property type="project" value="InterPro"/>
</dbReference>
<protein>
    <submittedName>
        <fullName evidence="9">Fe3+-hydroxamate ABC transporter permease FhuB</fullName>
    </submittedName>
</protein>
<reference evidence="9 10" key="1">
    <citation type="submission" date="2016-06" db="EMBL/GenBank/DDBJ databases">
        <authorList>
            <person name="Kjaerup R.B."/>
            <person name="Dalgaard T.S."/>
            <person name="Juul-Madsen H.R."/>
        </authorList>
    </citation>
    <scope>NUCLEOTIDE SEQUENCE [LARGE SCALE GENOMIC DNA]</scope>
    <source>
        <strain evidence="9 10">1S159</strain>
    </source>
</reference>
<feature type="transmembrane region" description="Helical" evidence="8">
    <location>
        <begin position="488"/>
        <end position="507"/>
    </location>
</feature>
<dbReference type="PANTHER" id="PTHR30472:SF37">
    <property type="entry name" value="FE(3+) DICITRATE TRANSPORT SYSTEM PERMEASE PROTEIN FECD-RELATED"/>
    <property type="match status" value="1"/>
</dbReference>
<evidence type="ECO:0000256" key="8">
    <source>
        <dbReference type="SAM" id="Phobius"/>
    </source>
</evidence>
<dbReference type="STRING" id="688.A6E04_03185"/>
<dbReference type="GO" id="GO:0005886">
    <property type="term" value="C:plasma membrane"/>
    <property type="evidence" value="ECO:0007669"/>
    <property type="project" value="UniProtKB-SubCell"/>
</dbReference>
<accession>A0A1B9P399</accession>
<dbReference type="Gene3D" id="1.10.3470.10">
    <property type="entry name" value="ABC transporter involved in vitamin B12 uptake, BtuC"/>
    <property type="match status" value="2"/>
</dbReference>
<evidence type="ECO:0000256" key="7">
    <source>
        <dbReference type="ARBA" id="ARBA00023136"/>
    </source>
</evidence>
<dbReference type="RefSeq" id="WP_065609390.1">
    <property type="nucleotide sequence ID" value="NZ_CAWMPN010000004.1"/>
</dbReference>
<keyword evidence="6 8" id="KW-1133">Transmembrane helix</keyword>
<dbReference type="Pfam" id="PF01032">
    <property type="entry name" value="FecCD"/>
    <property type="match status" value="2"/>
</dbReference>
<evidence type="ECO:0000256" key="5">
    <source>
        <dbReference type="ARBA" id="ARBA00022692"/>
    </source>
</evidence>
<feature type="transmembrane region" description="Helical" evidence="8">
    <location>
        <begin position="12"/>
        <end position="29"/>
    </location>
</feature>
<dbReference type="EMBL" id="MAJU01000004">
    <property type="protein sequence ID" value="OCH22924.1"/>
    <property type="molecule type" value="Genomic_DNA"/>
</dbReference>